<feature type="transmembrane region" description="Helical" evidence="6">
    <location>
        <begin position="239"/>
        <end position="260"/>
    </location>
</feature>
<feature type="transmembrane region" description="Helical" evidence="6">
    <location>
        <begin position="171"/>
        <end position="195"/>
    </location>
</feature>
<dbReference type="Pfam" id="PF05653">
    <property type="entry name" value="Mg_trans_NIPA"/>
    <property type="match status" value="1"/>
</dbReference>
<accession>A0ABX6ER34</accession>
<feature type="transmembrane region" description="Helical" evidence="6">
    <location>
        <begin position="50"/>
        <end position="69"/>
    </location>
</feature>
<feature type="transmembrane region" description="Helical" evidence="6">
    <location>
        <begin position="207"/>
        <end position="227"/>
    </location>
</feature>
<evidence type="ECO:0000313" key="7">
    <source>
        <dbReference type="EMBL" id="QGN14271.1"/>
    </source>
</evidence>
<dbReference type="Proteomes" id="UP000422736">
    <property type="component" value="Chromosome 2"/>
</dbReference>
<keyword evidence="4 6" id="KW-0472">Membrane</keyword>
<dbReference type="InterPro" id="IPR008521">
    <property type="entry name" value="Mg_trans_NIPA"/>
</dbReference>
<feature type="transmembrane region" description="Helical" evidence="6">
    <location>
        <begin position="103"/>
        <end position="122"/>
    </location>
</feature>
<dbReference type="PANTHER" id="PTHR12570">
    <property type="match status" value="1"/>
</dbReference>
<dbReference type="SUPFAM" id="SSF103481">
    <property type="entry name" value="Multidrug resistance efflux transporter EmrE"/>
    <property type="match status" value="1"/>
</dbReference>
<organism evidence="7 8">
    <name type="scientific">Kluyveromyces marxianus</name>
    <name type="common">Yeast</name>
    <name type="synonym">Candida kefyr</name>
    <dbReference type="NCBI Taxonomy" id="4911"/>
    <lineage>
        <taxon>Eukaryota</taxon>
        <taxon>Fungi</taxon>
        <taxon>Dikarya</taxon>
        <taxon>Ascomycota</taxon>
        <taxon>Saccharomycotina</taxon>
        <taxon>Saccharomycetes</taxon>
        <taxon>Saccharomycetales</taxon>
        <taxon>Saccharomycetaceae</taxon>
        <taxon>Kluyveromyces</taxon>
    </lineage>
</organism>
<feature type="region of interest" description="Disordered" evidence="5">
    <location>
        <begin position="325"/>
        <end position="354"/>
    </location>
</feature>
<reference evidence="7 8" key="1">
    <citation type="submission" date="2016-03" db="EMBL/GenBank/DDBJ databases">
        <title>How can Kluyveromyces marxianus grow so fast - potential evolutionary course in Saccharomyces Complex revealed by comparative genomics.</title>
        <authorList>
            <person name="Mo W."/>
            <person name="Lu W."/>
            <person name="Yang X."/>
            <person name="Qi J."/>
            <person name="Lv H."/>
        </authorList>
    </citation>
    <scope>NUCLEOTIDE SEQUENCE [LARGE SCALE GENOMIC DNA]</scope>
    <source>
        <strain evidence="7 8">FIM1</strain>
    </source>
</reference>
<evidence type="ECO:0000256" key="6">
    <source>
        <dbReference type="SAM" id="Phobius"/>
    </source>
</evidence>
<evidence type="ECO:0000256" key="5">
    <source>
        <dbReference type="SAM" id="MobiDB-lite"/>
    </source>
</evidence>
<protein>
    <submittedName>
        <fullName evidence="7">Magnesium transporter NIPA2</fullName>
    </submittedName>
</protein>
<evidence type="ECO:0000256" key="4">
    <source>
        <dbReference type="ARBA" id="ARBA00023136"/>
    </source>
</evidence>
<evidence type="ECO:0000256" key="2">
    <source>
        <dbReference type="ARBA" id="ARBA00022692"/>
    </source>
</evidence>
<comment type="subcellular location">
    <subcellularLocation>
        <location evidence="1">Membrane</location>
        <topology evidence="1">Multi-pass membrane protein</topology>
    </subcellularLocation>
</comment>
<feature type="transmembrane region" description="Helical" evidence="6">
    <location>
        <begin position="272"/>
        <end position="290"/>
    </location>
</feature>
<dbReference type="EMBL" id="CP015055">
    <property type="protein sequence ID" value="QGN14271.1"/>
    <property type="molecule type" value="Genomic_DNA"/>
</dbReference>
<gene>
    <name evidence="7" type="primary">NIPA2</name>
    <name evidence="7" type="ORF">FIM1_928</name>
</gene>
<evidence type="ECO:0000313" key="8">
    <source>
        <dbReference type="Proteomes" id="UP000422736"/>
    </source>
</evidence>
<keyword evidence="3 6" id="KW-1133">Transmembrane helix</keyword>
<sequence length="354" mass="38753">MEDKYIGLFLAVTSSLAIGSSFIFTKLGLNAASEQNNFQGAGLDYLKNPIWWGGMTLMVIGEVANFAAYTFAPAIMVTPLGALSVIIGAVLAAIFLKEELGLLGKLGCSICLLGSVIIVLHAPSDKEIETVDEILRYAMQPAFVFYVVTVAIVSLYMIYKVVPRYGTTNPMVYISVCSLVGSVSVMAIKAFGIALKLTLSGNNQFTHISTYVFIVVVVVCIVTQMNYFNKALDTFDTSIVNPLYYVTFTSATLTASFILYRNLDDSDAKDSISLVCGFVIIFIGVYLLNLSRKWSKHGAHGPHGLPLHQSDPLDLEQIPLETRVPQENRHQRKISSTSSYLGDNVEHEDDGFEI</sequence>
<proteinExistence type="predicted"/>
<feature type="transmembrane region" description="Helical" evidence="6">
    <location>
        <begin position="142"/>
        <end position="159"/>
    </location>
</feature>
<evidence type="ECO:0000256" key="3">
    <source>
        <dbReference type="ARBA" id="ARBA00022989"/>
    </source>
</evidence>
<keyword evidence="8" id="KW-1185">Reference proteome</keyword>
<evidence type="ECO:0000256" key="1">
    <source>
        <dbReference type="ARBA" id="ARBA00004141"/>
    </source>
</evidence>
<feature type="transmembrane region" description="Helical" evidence="6">
    <location>
        <begin position="6"/>
        <end position="29"/>
    </location>
</feature>
<dbReference type="PANTHER" id="PTHR12570:SF85">
    <property type="entry name" value="DUF803 DOMAIN MEMBRANE PROTEIN (AFU_ORTHOLOGUE AFUA_1G15880)"/>
    <property type="match status" value="1"/>
</dbReference>
<feature type="transmembrane region" description="Helical" evidence="6">
    <location>
        <begin position="75"/>
        <end position="96"/>
    </location>
</feature>
<dbReference type="InterPro" id="IPR037185">
    <property type="entry name" value="EmrE-like"/>
</dbReference>
<keyword evidence="2 6" id="KW-0812">Transmembrane</keyword>
<name>A0ABX6ER34_KLUMA</name>